<feature type="non-terminal residue" evidence="2">
    <location>
        <position position="1"/>
    </location>
</feature>
<feature type="domain" description="RSE1/DDB1/CPSF1 first beta-propeller" evidence="1">
    <location>
        <begin position="14"/>
        <end position="146"/>
    </location>
</feature>
<evidence type="ECO:0000313" key="3">
    <source>
        <dbReference type="Proteomes" id="UP000574390"/>
    </source>
</evidence>
<name>A0A7J6TWN0_PEROL</name>
<accession>A0A7J6TWN0</accession>
<dbReference type="InterPro" id="IPR015943">
    <property type="entry name" value="WD40/YVTN_repeat-like_dom_sf"/>
</dbReference>
<organism evidence="2 3">
    <name type="scientific">Perkinsus olseni</name>
    <name type="common">Perkinsus atlanticus</name>
    <dbReference type="NCBI Taxonomy" id="32597"/>
    <lineage>
        <taxon>Eukaryota</taxon>
        <taxon>Sar</taxon>
        <taxon>Alveolata</taxon>
        <taxon>Perkinsozoa</taxon>
        <taxon>Perkinsea</taxon>
        <taxon>Perkinsida</taxon>
        <taxon>Perkinsidae</taxon>
        <taxon>Perkinsus</taxon>
    </lineage>
</organism>
<gene>
    <name evidence="2" type="primary">SF3B3_1</name>
    <name evidence="2" type="ORF">FOZ62_003122</name>
</gene>
<dbReference type="InterPro" id="IPR050358">
    <property type="entry name" value="RSE1/DDB1/CFT1"/>
</dbReference>
<dbReference type="InterPro" id="IPR018846">
    <property type="entry name" value="Beta-prop_RSE1/DDB1/CPSF1_1st"/>
</dbReference>
<dbReference type="Proteomes" id="UP000574390">
    <property type="component" value="Unassembled WGS sequence"/>
</dbReference>
<proteinExistence type="predicted"/>
<dbReference type="AlphaFoldDB" id="A0A7J6TWN0"/>
<comment type="caution">
    <text evidence="2">The sequence shown here is derived from an EMBL/GenBank/DDBJ whole genome shotgun (WGS) entry which is preliminary data.</text>
</comment>
<evidence type="ECO:0000259" key="1">
    <source>
        <dbReference type="Pfam" id="PF10433"/>
    </source>
</evidence>
<dbReference type="Gene3D" id="2.130.10.10">
    <property type="entry name" value="YVTN repeat-like/Quinoprotein amine dehydrogenase"/>
    <property type="match status" value="1"/>
</dbReference>
<sequence>MPHFYNLTLSKTSAVTCAVYGNFSAPKAQEIVVAKGSTLELLRPDDQNRLQTVISINCFGLIRSLETFRLVGANRDYLLVASDSGRMVILEYNTTKNVFDKVHQETYGKTGCRRTVPGQYLAVDPKGRSCMVSAVERQKFVYILNRDL</sequence>
<dbReference type="PANTHER" id="PTHR10644">
    <property type="entry name" value="DNA REPAIR/RNA PROCESSING CPSF FAMILY"/>
    <property type="match status" value="1"/>
</dbReference>
<reference evidence="2 3" key="1">
    <citation type="submission" date="2020-04" db="EMBL/GenBank/DDBJ databases">
        <title>Perkinsus olseni comparative genomics.</title>
        <authorList>
            <person name="Bogema D.R."/>
        </authorList>
    </citation>
    <scope>NUCLEOTIDE SEQUENCE [LARGE SCALE GENOMIC DNA]</scope>
    <source>
        <strain evidence="2">ATCC PRA-205</strain>
    </source>
</reference>
<dbReference type="EMBL" id="JABANM010004064">
    <property type="protein sequence ID" value="KAF4749824.1"/>
    <property type="molecule type" value="Genomic_DNA"/>
</dbReference>
<dbReference type="Pfam" id="PF10433">
    <property type="entry name" value="Beta-prop_RSE1_1st"/>
    <property type="match status" value="1"/>
</dbReference>
<evidence type="ECO:0000313" key="2">
    <source>
        <dbReference type="EMBL" id="KAF4749824.1"/>
    </source>
</evidence>
<protein>
    <submittedName>
        <fullName evidence="2">Splicing factor 3B subunit 3</fullName>
    </submittedName>
</protein>